<comment type="similarity">
    <text evidence="4 14 18">Belongs to the homoserine dehydrogenase family.</text>
</comment>
<reference evidence="21" key="1">
    <citation type="submission" date="2013-07" db="EMBL/GenBank/DDBJ databases">
        <title>The Genome Sequence of Cryptococcus pinus CBS10737.</title>
        <authorList>
            <consortium name="The Broad Institute Genome Sequencing Platform"/>
            <person name="Cuomo C."/>
            <person name="Litvintseva A."/>
            <person name="Chen Y."/>
            <person name="Heitman J."/>
            <person name="Sun S."/>
            <person name="Springer D."/>
            <person name="Dromer F."/>
            <person name="Young S.K."/>
            <person name="Zeng Q."/>
            <person name="Gargeya S."/>
            <person name="Fitzgerald M."/>
            <person name="Abouelleil A."/>
            <person name="Alvarado L."/>
            <person name="Berlin A.M."/>
            <person name="Chapman S.B."/>
            <person name="Dewar J."/>
            <person name="Goldberg J."/>
            <person name="Griggs A."/>
            <person name="Gujja S."/>
            <person name="Hansen M."/>
            <person name="Howarth C."/>
            <person name="Imamovic A."/>
            <person name="Larimer J."/>
            <person name="McCowan C."/>
            <person name="Murphy C."/>
            <person name="Pearson M."/>
            <person name="Priest M."/>
            <person name="Roberts A."/>
            <person name="Saif S."/>
            <person name="Shea T."/>
            <person name="Sykes S."/>
            <person name="Wortman J."/>
            <person name="Nusbaum C."/>
            <person name="Birren B."/>
        </authorList>
    </citation>
    <scope>NUCLEOTIDE SEQUENCE [LARGE SCALE GENOMIC DNA]</scope>
    <source>
        <strain evidence="21">CBS 10737</strain>
    </source>
</reference>
<keyword evidence="7 14" id="KW-0028">Amino-acid biosynthesis</keyword>
<dbReference type="Pfam" id="PF03447">
    <property type="entry name" value="NAD_binding_3"/>
    <property type="match status" value="1"/>
</dbReference>
<evidence type="ECO:0000256" key="7">
    <source>
        <dbReference type="ARBA" id="ARBA00022605"/>
    </source>
</evidence>
<evidence type="ECO:0000256" key="14">
    <source>
        <dbReference type="PIRNR" id="PIRNR036497"/>
    </source>
</evidence>
<dbReference type="EC" id="1.1.1.3" evidence="5 14"/>
<reference evidence="22" key="4">
    <citation type="submission" date="2024-02" db="EMBL/GenBank/DDBJ databases">
        <title>Comparative genomics of Cryptococcus and Kwoniella reveals pathogenesis evolution and contrasting modes of karyotype evolution via chromosome fusion or intercentromeric recombination.</title>
        <authorList>
            <person name="Coelho M.A."/>
            <person name="David-Palma M."/>
            <person name="Shea T."/>
            <person name="Bowers K."/>
            <person name="McGinley-Smith S."/>
            <person name="Mohammad A.W."/>
            <person name="Gnirke A."/>
            <person name="Yurkov A.M."/>
            <person name="Nowrousian M."/>
            <person name="Sun S."/>
            <person name="Cuomo C.A."/>
            <person name="Heitman J."/>
        </authorList>
    </citation>
    <scope>NUCLEOTIDE SEQUENCE</scope>
    <source>
        <strain evidence="22">CBS 10737</strain>
    </source>
</reference>
<dbReference type="OrthoDB" id="67851at2759"/>
<dbReference type="InterPro" id="IPR022697">
    <property type="entry name" value="HDH_short"/>
</dbReference>
<dbReference type="InterPro" id="IPR011147">
    <property type="entry name" value="Bifunc_Aspkin/hSer_DH"/>
</dbReference>
<dbReference type="FunFam" id="3.30.360.10:FF:000006">
    <property type="entry name" value="Bifunctional aspartokinase/homoserine dehydrogenase"/>
    <property type="match status" value="1"/>
</dbReference>
<dbReference type="InterPro" id="IPR005106">
    <property type="entry name" value="Asp/hSer_DH_NAD-bd"/>
</dbReference>
<dbReference type="RefSeq" id="XP_019008298.1">
    <property type="nucleotide sequence ID" value="XM_019158552.1"/>
</dbReference>
<evidence type="ECO:0000256" key="12">
    <source>
        <dbReference type="ARBA" id="ARBA00048841"/>
    </source>
</evidence>
<feature type="binding site" evidence="16">
    <location>
        <position position="99"/>
    </location>
    <ligand>
        <name>NADPH</name>
        <dbReference type="ChEBI" id="CHEBI:57783"/>
    </ligand>
</feature>
<dbReference type="AlphaFoldDB" id="A0A1B9HUY4"/>
<dbReference type="PIRSF" id="PIRSF036497">
    <property type="entry name" value="HDH_short"/>
    <property type="match status" value="1"/>
</dbReference>
<evidence type="ECO:0000256" key="13">
    <source>
        <dbReference type="ARBA" id="ARBA00059589"/>
    </source>
</evidence>
<dbReference type="Gene3D" id="3.30.360.10">
    <property type="entry name" value="Dihydrodipicolinate Reductase, domain 2"/>
    <property type="match status" value="1"/>
</dbReference>
<dbReference type="EMBL" id="CP144520">
    <property type="protein sequence ID" value="WWC68131.1"/>
    <property type="molecule type" value="Genomic_DNA"/>
</dbReference>
<dbReference type="SUPFAM" id="SSF51735">
    <property type="entry name" value="NAD(P)-binding Rossmann-fold domains"/>
    <property type="match status" value="1"/>
</dbReference>
<feature type="active site" description="Proton donor" evidence="15">
    <location>
        <position position="231"/>
    </location>
</feature>
<feature type="domain" description="Homoserine dehydrogenase catalytic" evidence="19">
    <location>
        <begin position="159"/>
        <end position="366"/>
    </location>
</feature>
<comment type="pathway">
    <text evidence="2 17">Amino-acid biosynthesis; L-threonine biosynthesis; L-threonine from L-aspartate: step 3/5.</text>
</comment>
<keyword evidence="10 14" id="KW-0560">Oxidoreductase</keyword>
<evidence type="ECO:0000256" key="17">
    <source>
        <dbReference type="RuleBase" id="RU000579"/>
    </source>
</evidence>
<dbReference type="GO" id="GO:0009088">
    <property type="term" value="P:threonine biosynthetic process"/>
    <property type="evidence" value="ECO:0007669"/>
    <property type="project" value="UniProtKB-UniPathway"/>
</dbReference>
<dbReference type="PANTHER" id="PTHR43070">
    <property type="match status" value="1"/>
</dbReference>
<dbReference type="InterPro" id="IPR001342">
    <property type="entry name" value="HDH_cat"/>
</dbReference>
<dbReference type="STRING" id="1296096.A0A1B9HUY4"/>
<proteinExistence type="inferred from homology"/>
<evidence type="ECO:0000256" key="1">
    <source>
        <dbReference type="ARBA" id="ARBA00001920"/>
    </source>
</evidence>
<reference evidence="22" key="2">
    <citation type="submission" date="2013-07" db="EMBL/GenBank/DDBJ databases">
        <authorList>
            <consortium name="The Broad Institute Genome Sequencing Platform"/>
            <person name="Cuomo C."/>
            <person name="Litvintseva A."/>
            <person name="Chen Y."/>
            <person name="Heitman J."/>
            <person name="Sun S."/>
            <person name="Springer D."/>
            <person name="Dromer F."/>
            <person name="Young S.K."/>
            <person name="Zeng Q."/>
            <person name="Gargeya S."/>
            <person name="Fitzgerald M."/>
            <person name="Abouelleil A."/>
            <person name="Alvarado L."/>
            <person name="Berlin A.M."/>
            <person name="Chapman S.B."/>
            <person name="Dewar J."/>
            <person name="Goldberg J."/>
            <person name="Griggs A."/>
            <person name="Gujja S."/>
            <person name="Hansen M."/>
            <person name="Howarth C."/>
            <person name="Imamovic A."/>
            <person name="Larimer J."/>
            <person name="McCowan C."/>
            <person name="Murphy C."/>
            <person name="Pearson M."/>
            <person name="Priest M."/>
            <person name="Roberts A."/>
            <person name="Saif S."/>
            <person name="Shea T."/>
            <person name="Sykes S."/>
            <person name="Wortman J."/>
            <person name="Nusbaum C."/>
            <person name="Birren B."/>
        </authorList>
    </citation>
    <scope>NUCLEOTIDE SEQUENCE</scope>
    <source>
        <strain evidence="22">CBS 10737</strain>
    </source>
</reference>
<dbReference type="PROSITE" id="PS01042">
    <property type="entry name" value="HOMOSER_DHGENASE"/>
    <property type="match status" value="1"/>
</dbReference>
<dbReference type="Pfam" id="PF00742">
    <property type="entry name" value="Homoserine_dh"/>
    <property type="match status" value="1"/>
</dbReference>
<evidence type="ECO:0000256" key="9">
    <source>
        <dbReference type="ARBA" id="ARBA00022857"/>
    </source>
</evidence>
<evidence type="ECO:0000256" key="5">
    <source>
        <dbReference type="ARBA" id="ARBA00013213"/>
    </source>
</evidence>
<dbReference type="GO" id="GO:0009086">
    <property type="term" value="P:methionine biosynthetic process"/>
    <property type="evidence" value="ECO:0007669"/>
    <property type="project" value="UniProtKB-KW"/>
</dbReference>
<feature type="binding site" evidence="16">
    <location>
        <begin position="15"/>
        <end position="20"/>
    </location>
    <ligand>
        <name>NADP(+)</name>
        <dbReference type="ChEBI" id="CHEBI:58349"/>
    </ligand>
</feature>
<dbReference type="Proteomes" id="UP000094020">
    <property type="component" value="Chromosome 2"/>
</dbReference>
<sequence length="376" mass="40535">MSSFVPRPVPVALIGLGGVGKAILSQLLSPPLNSRFNLILIANSKLSISLPLPNGQITPSNYLPILEQHGKPLDIPSILSLLTNNNDNSDIPGIFIDSTGSDLIPSIYPQILGMGINIVTPNKKSTSSSLNLYNDIQSKIYPNTKTLFYGESTVGAGLPILSTLKDLIETGDEIQKIEGVFSGTLSYIFNEYSKVEGGDVKFSEVVKIAKDKGYTEPDPRDDLSGTDVARKLTILSRLVPTAPPLPEGYASVPTQSLVPDVLSNASTKEEYLERLAEGDEYFSKIRDEAKAEGKVVRYVGVIDLKEGKVECKLGKYPIDHAFATALKGSDNIISFTTKRYSPRPLIIQGSGAGADVTAMGVTSDLIKIHERLTTRA</sequence>
<feature type="binding site" evidence="16">
    <location>
        <position position="123"/>
    </location>
    <ligand>
        <name>NADPH</name>
        <dbReference type="ChEBI" id="CHEBI:57783"/>
    </ligand>
</feature>
<dbReference type="GO" id="GO:0004412">
    <property type="term" value="F:homoserine dehydrogenase activity"/>
    <property type="evidence" value="ECO:0007669"/>
    <property type="project" value="UniProtKB-EC"/>
</dbReference>
<dbReference type="InterPro" id="IPR019811">
    <property type="entry name" value="HDH_CS"/>
</dbReference>
<organism evidence="21">
    <name type="scientific">Kwoniella pini CBS 10737</name>
    <dbReference type="NCBI Taxonomy" id="1296096"/>
    <lineage>
        <taxon>Eukaryota</taxon>
        <taxon>Fungi</taxon>
        <taxon>Dikarya</taxon>
        <taxon>Basidiomycota</taxon>
        <taxon>Agaricomycotina</taxon>
        <taxon>Tremellomycetes</taxon>
        <taxon>Tremellales</taxon>
        <taxon>Cryptococcaceae</taxon>
        <taxon>Kwoniella</taxon>
    </lineage>
</organism>
<comment type="cofactor">
    <cofactor evidence="1">
        <name>a metal cation</name>
        <dbReference type="ChEBI" id="CHEBI:25213"/>
    </cofactor>
</comment>
<dbReference type="PANTHER" id="PTHR43070:SF5">
    <property type="entry name" value="HOMOSERINE DEHYDROGENASE"/>
    <property type="match status" value="1"/>
</dbReference>
<keyword evidence="11 14" id="KW-0486">Methionine biosynthesis</keyword>
<evidence type="ECO:0000256" key="2">
    <source>
        <dbReference type="ARBA" id="ARBA00005056"/>
    </source>
</evidence>
<evidence type="ECO:0000259" key="19">
    <source>
        <dbReference type="Pfam" id="PF00742"/>
    </source>
</evidence>
<evidence type="ECO:0000256" key="6">
    <source>
        <dbReference type="ARBA" id="ARBA00013376"/>
    </source>
</evidence>
<dbReference type="EMBL" id="KV700117">
    <property type="protein sequence ID" value="OCF47079.1"/>
    <property type="molecule type" value="Genomic_DNA"/>
</dbReference>
<evidence type="ECO:0000256" key="11">
    <source>
        <dbReference type="ARBA" id="ARBA00023167"/>
    </source>
</evidence>
<dbReference type="InterPro" id="IPR036291">
    <property type="entry name" value="NAD(P)-bd_dom_sf"/>
</dbReference>
<dbReference type="SUPFAM" id="SSF55347">
    <property type="entry name" value="Glyceraldehyde-3-phosphate dehydrogenase-like, C-terminal domain"/>
    <property type="match status" value="1"/>
</dbReference>
<evidence type="ECO:0000256" key="10">
    <source>
        <dbReference type="ARBA" id="ARBA00023002"/>
    </source>
</evidence>
<keyword evidence="9 14" id="KW-0521">NADP</keyword>
<feature type="domain" description="Aspartate/homoserine dehydrogenase NAD-binding" evidence="20">
    <location>
        <begin position="15"/>
        <end position="139"/>
    </location>
</feature>
<dbReference type="Gene3D" id="3.40.50.720">
    <property type="entry name" value="NAD(P)-binding Rossmann-like Domain"/>
    <property type="match status" value="1"/>
</dbReference>
<evidence type="ECO:0000256" key="8">
    <source>
        <dbReference type="ARBA" id="ARBA00022697"/>
    </source>
</evidence>
<evidence type="ECO:0000313" key="23">
    <source>
        <dbReference type="Proteomes" id="UP000094020"/>
    </source>
</evidence>
<evidence type="ECO:0000259" key="20">
    <source>
        <dbReference type="Pfam" id="PF03447"/>
    </source>
</evidence>
<evidence type="ECO:0000256" key="4">
    <source>
        <dbReference type="ARBA" id="ARBA00006753"/>
    </source>
</evidence>
<evidence type="ECO:0000256" key="16">
    <source>
        <dbReference type="PIRSR" id="PIRSR036497-2"/>
    </source>
</evidence>
<evidence type="ECO:0000256" key="3">
    <source>
        <dbReference type="ARBA" id="ARBA00005062"/>
    </source>
</evidence>
<dbReference type="UniPathway" id="UPA00051">
    <property type="reaction ID" value="UER00465"/>
</dbReference>
<comment type="catalytic activity">
    <reaction evidence="12">
        <text>L-homoserine + NADP(+) = L-aspartate 4-semialdehyde + NADPH + H(+)</text>
        <dbReference type="Rhea" id="RHEA:15761"/>
        <dbReference type="ChEBI" id="CHEBI:15378"/>
        <dbReference type="ChEBI" id="CHEBI:57476"/>
        <dbReference type="ChEBI" id="CHEBI:57783"/>
        <dbReference type="ChEBI" id="CHEBI:58349"/>
        <dbReference type="ChEBI" id="CHEBI:537519"/>
        <dbReference type="EC" id="1.1.1.3"/>
    </reaction>
    <physiologicalReaction direction="right-to-left" evidence="12">
        <dbReference type="Rhea" id="RHEA:15763"/>
    </physiologicalReaction>
</comment>
<dbReference type="GO" id="GO:0050661">
    <property type="term" value="F:NADP binding"/>
    <property type="evidence" value="ECO:0007669"/>
    <property type="project" value="InterPro"/>
</dbReference>
<evidence type="ECO:0000256" key="18">
    <source>
        <dbReference type="RuleBase" id="RU004171"/>
    </source>
</evidence>
<keyword evidence="8 14" id="KW-0791">Threonine biosynthesis</keyword>
<accession>A0A1B9HUY4</accession>
<protein>
    <recommendedName>
        <fullName evidence="6 14">Homoserine dehydrogenase</fullName>
        <shortName evidence="14">HDH</shortName>
        <ecNumber evidence="5 14">1.1.1.3</ecNumber>
    </recommendedName>
</protein>
<evidence type="ECO:0000256" key="15">
    <source>
        <dbReference type="PIRSR" id="PIRSR036497-1"/>
    </source>
</evidence>
<comment type="pathway">
    <text evidence="3 17">Amino-acid biosynthesis; L-methionine biosynthesis via de novo pathway; L-homoserine from L-aspartate: step 3/3.</text>
</comment>
<comment type="function">
    <text evidence="13">Catalyzes the conversion of L-aspartate-beta-semialdehyde (L-Asa) to L-homoserine (L-Hse), the third step in the biosynthesis of amino acids that derive from aspartate (the aspartate family of amino acids), including methioinine and threonine, the latter of which is a precursor to isoleucine; production of homoserine leads to a branch-point in the pathway as it can either be O-phosphorylated for processing to threonine, or O-acylated for processing to methionine.</text>
</comment>
<gene>
    <name evidence="21" type="ORF">I206_06854</name>
    <name evidence="22" type="ORF">I206_102053</name>
</gene>
<dbReference type="KEGG" id="kpin:30175223"/>
<reference evidence="21" key="3">
    <citation type="submission" date="2016-07" db="EMBL/GenBank/DDBJ databases">
        <title>Evolution of pathogenesis and genome organization in the Tremellales.</title>
        <authorList>
            <person name="Cuomo C."/>
            <person name="Litvintseva A."/>
            <person name="Heitman J."/>
            <person name="Chen Y."/>
            <person name="Sun S."/>
            <person name="Springer D."/>
            <person name="Dromer F."/>
            <person name="Young S."/>
            <person name="Zeng Q."/>
            <person name="Chapman S."/>
            <person name="Gujja S."/>
            <person name="Saif S."/>
            <person name="Birren B."/>
        </authorList>
    </citation>
    <scope>NUCLEOTIDE SEQUENCE</scope>
    <source>
        <strain evidence="21">CBS 10737</strain>
    </source>
</reference>
<dbReference type="UniPathway" id="UPA00050">
    <property type="reaction ID" value="UER00063"/>
</dbReference>
<evidence type="ECO:0000313" key="21">
    <source>
        <dbReference type="EMBL" id="OCF47079.1"/>
    </source>
</evidence>
<name>A0A1B9HUY4_9TREE</name>
<keyword evidence="23" id="KW-1185">Reference proteome</keyword>
<dbReference type="GO" id="GO:0009090">
    <property type="term" value="P:homoserine biosynthetic process"/>
    <property type="evidence" value="ECO:0007669"/>
    <property type="project" value="TreeGrafter"/>
</dbReference>
<feature type="binding site" evidence="16">
    <location>
        <position position="216"/>
    </location>
    <ligand>
        <name>L-homoserine</name>
        <dbReference type="ChEBI" id="CHEBI:57476"/>
    </ligand>
</feature>
<dbReference type="GeneID" id="30175223"/>
<evidence type="ECO:0000313" key="22">
    <source>
        <dbReference type="EMBL" id="WWC68131.1"/>
    </source>
</evidence>